<proteinExistence type="predicted"/>
<accession>A0A6C0J3B5</accession>
<feature type="compositionally biased region" description="Basic residues" evidence="1">
    <location>
        <begin position="244"/>
        <end position="269"/>
    </location>
</feature>
<organism evidence="2">
    <name type="scientific">viral metagenome</name>
    <dbReference type="NCBI Taxonomy" id="1070528"/>
    <lineage>
        <taxon>unclassified sequences</taxon>
        <taxon>metagenomes</taxon>
        <taxon>organismal metagenomes</taxon>
    </lineage>
</organism>
<protein>
    <recommendedName>
        <fullName evidence="3">Cytidyltransferase-like domain-containing protein</fullName>
    </recommendedName>
</protein>
<feature type="region of interest" description="Disordered" evidence="1">
    <location>
        <begin position="230"/>
        <end position="269"/>
    </location>
</feature>
<evidence type="ECO:0000313" key="2">
    <source>
        <dbReference type="EMBL" id="QHT99165.1"/>
    </source>
</evidence>
<dbReference type="EMBL" id="MN740306">
    <property type="protein sequence ID" value="QHT99165.1"/>
    <property type="molecule type" value="Genomic_DNA"/>
</dbReference>
<dbReference type="AlphaFoldDB" id="A0A6C0J3B5"/>
<evidence type="ECO:0000256" key="1">
    <source>
        <dbReference type="SAM" id="MobiDB-lite"/>
    </source>
</evidence>
<evidence type="ECO:0008006" key="3">
    <source>
        <dbReference type="Google" id="ProtNLM"/>
    </source>
</evidence>
<dbReference type="SUPFAM" id="SSF52374">
    <property type="entry name" value="Nucleotidylyl transferase"/>
    <property type="match status" value="1"/>
</dbReference>
<name>A0A6C0J3B5_9ZZZZ</name>
<sequence>MSEIKPVLFVAGRMNPPTPGHIKLIKAAVDESKKINGIVKVYITQTHNKLESIKPIDGFDESREIGKHVNVKNPKYQNPLSPNSKVKFINNMLGDDIDNVEVINDSKCNGIFKARLCALRLQPDPNKVYFVMGKELIDKENNNRKQFCNNEENIEINKSKPSMQHVKCIYIDRKDSDDVSGLSGSKIRKLAVNHEYTKLYEIYNKLLTRDEVNELVNEICVGVKLNTTLKRSHSRKSDDEPSAKRTRRNGGKRRKKSQKKRKTKKGKCV</sequence>
<dbReference type="InterPro" id="IPR014729">
    <property type="entry name" value="Rossmann-like_a/b/a_fold"/>
</dbReference>
<dbReference type="Gene3D" id="3.40.50.620">
    <property type="entry name" value="HUPs"/>
    <property type="match status" value="1"/>
</dbReference>
<reference evidence="2" key="1">
    <citation type="journal article" date="2020" name="Nature">
        <title>Giant virus diversity and host interactions through global metagenomics.</title>
        <authorList>
            <person name="Schulz F."/>
            <person name="Roux S."/>
            <person name="Paez-Espino D."/>
            <person name="Jungbluth S."/>
            <person name="Walsh D.A."/>
            <person name="Denef V.J."/>
            <person name="McMahon K.D."/>
            <person name="Konstantinidis K.T."/>
            <person name="Eloe-Fadrosh E.A."/>
            <person name="Kyrpides N.C."/>
            <person name="Woyke T."/>
        </authorList>
    </citation>
    <scope>NUCLEOTIDE SEQUENCE</scope>
    <source>
        <strain evidence="2">GVMAG-M-3300025699-48</strain>
    </source>
</reference>